<feature type="transmembrane region" description="Helical" evidence="2">
    <location>
        <begin position="55"/>
        <end position="72"/>
    </location>
</feature>
<keyword evidence="5" id="KW-1185">Reference proteome</keyword>
<evidence type="ECO:0000313" key="4">
    <source>
        <dbReference type="EMBL" id="GAA5216463.1"/>
    </source>
</evidence>
<keyword evidence="2" id="KW-0812">Transmembrane</keyword>
<dbReference type="InterPro" id="IPR052906">
    <property type="entry name" value="Type_IV_Methyl-Rstrct_Enzyme"/>
</dbReference>
<evidence type="ECO:0000259" key="3">
    <source>
        <dbReference type="Pfam" id="PF04471"/>
    </source>
</evidence>
<protein>
    <submittedName>
        <fullName evidence="4">Restriction endonuclease</fullName>
    </submittedName>
</protein>
<organism evidence="4 5">
    <name type="scientific">Streptomyces thinghirensis</name>
    <dbReference type="NCBI Taxonomy" id="551547"/>
    <lineage>
        <taxon>Bacteria</taxon>
        <taxon>Bacillati</taxon>
        <taxon>Actinomycetota</taxon>
        <taxon>Actinomycetes</taxon>
        <taxon>Kitasatosporales</taxon>
        <taxon>Streptomycetaceae</taxon>
        <taxon>Streptomyces</taxon>
    </lineage>
</organism>
<evidence type="ECO:0000256" key="1">
    <source>
        <dbReference type="SAM" id="MobiDB-lite"/>
    </source>
</evidence>
<keyword evidence="4" id="KW-0540">Nuclease</keyword>
<feature type="transmembrane region" description="Helical" evidence="2">
    <location>
        <begin position="20"/>
        <end position="43"/>
    </location>
</feature>
<dbReference type="InterPro" id="IPR007560">
    <property type="entry name" value="Restrct_endonuc_IV_Mrr"/>
</dbReference>
<dbReference type="SUPFAM" id="SSF52980">
    <property type="entry name" value="Restriction endonuclease-like"/>
    <property type="match status" value="1"/>
</dbReference>
<dbReference type="Pfam" id="PF04471">
    <property type="entry name" value="Mrr_cat"/>
    <property type="match status" value="1"/>
</dbReference>
<evidence type="ECO:0000256" key="2">
    <source>
        <dbReference type="SAM" id="Phobius"/>
    </source>
</evidence>
<comment type="caution">
    <text evidence="4">The sequence shown here is derived from an EMBL/GenBank/DDBJ whole genome shotgun (WGS) entry which is preliminary data.</text>
</comment>
<reference evidence="5" key="1">
    <citation type="journal article" date="2019" name="Int. J. Syst. Evol. Microbiol.">
        <title>The Global Catalogue of Microorganisms (GCM) 10K type strain sequencing project: providing services to taxonomists for standard genome sequencing and annotation.</title>
        <authorList>
            <consortium name="The Broad Institute Genomics Platform"/>
            <consortium name="The Broad Institute Genome Sequencing Center for Infectious Disease"/>
            <person name="Wu L."/>
            <person name="Ma J."/>
        </authorList>
    </citation>
    <scope>NUCLEOTIDE SEQUENCE [LARGE SCALE GENOMIC DNA]</scope>
    <source>
        <strain evidence="5">JCM 18306</strain>
    </source>
</reference>
<dbReference type="PANTHER" id="PTHR30015:SF6">
    <property type="entry name" value="SLL1429 PROTEIN"/>
    <property type="match status" value="1"/>
</dbReference>
<feature type="region of interest" description="Disordered" evidence="1">
    <location>
        <begin position="243"/>
        <end position="267"/>
    </location>
</feature>
<feature type="domain" description="Restriction endonuclease type IV Mrr" evidence="3">
    <location>
        <begin position="129"/>
        <end position="240"/>
    </location>
</feature>
<accession>A0ABP9TGW1</accession>
<gene>
    <name evidence="4" type="ORF">GCM10023323_69540</name>
</gene>
<dbReference type="InterPro" id="IPR011856">
    <property type="entry name" value="tRNA_endonuc-like_dom_sf"/>
</dbReference>
<name>A0ABP9TGW1_9ACTN</name>
<dbReference type="EMBL" id="BAABJR010000026">
    <property type="protein sequence ID" value="GAA5216463.1"/>
    <property type="molecule type" value="Genomic_DNA"/>
</dbReference>
<sequence>MTTVTVPERRIRPRRPGRRFDLRATAMLFGLAAVGLSVVGWVVRMALDVAERRPAWAVVLVLGGVVAGIVCLRRRAGFSPRRVARRATGALEEATATALDALETPTAAPAQEAHGVEESATEAVVDHERLSPDEFEQAIADLCVRDGCAEVEVVGGAGDLGADVVAVAPDGRRVVIQCKRYDDENKVGSQDLQRFGGTCFTVHEADVAVVVTSSDFTAPAVEYAEQCGILCVNESRLRNWSEGLGPPPWAPSDLVEEEAEPADRYSW</sequence>
<keyword evidence="4" id="KW-0255">Endonuclease</keyword>
<dbReference type="GO" id="GO:0004519">
    <property type="term" value="F:endonuclease activity"/>
    <property type="evidence" value="ECO:0007669"/>
    <property type="project" value="UniProtKB-KW"/>
</dbReference>
<dbReference type="Proteomes" id="UP001499878">
    <property type="component" value="Unassembled WGS sequence"/>
</dbReference>
<keyword evidence="2" id="KW-0472">Membrane</keyword>
<proteinExistence type="predicted"/>
<evidence type="ECO:0000313" key="5">
    <source>
        <dbReference type="Proteomes" id="UP001499878"/>
    </source>
</evidence>
<keyword evidence="4" id="KW-0378">Hydrolase</keyword>
<dbReference type="Gene3D" id="3.40.1350.10">
    <property type="match status" value="1"/>
</dbReference>
<dbReference type="InterPro" id="IPR011335">
    <property type="entry name" value="Restrct_endonuc-II-like"/>
</dbReference>
<keyword evidence="2" id="KW-1133">Transmembrane helix</keyword>
<dbReference type="PANTHER" id="PTHR30015">
    <property type="entry name" value="MRR RESTRICTION SYSTEM PROTEIN"/>
    <property type="match status" value="1"/>
</dbReference>